<organism evidence="5 6">
    <name type="scientific">Mycoplasma tullyi</name>
    <dbReference type="NCBI Taxonomy" id="1612150"/>
    <lineage>
        <taxon>Bacteria</taxon>
        <taxon>Bacillati</taxon>
        <taxon>Mycoplasmatota</taxon>
        <taxon>Mollicutes</taxon>
        <taxon>Mycoplasmataceae</taxon>
        <taxon>Mycoplasma</taxon>
    </lineage>
</organism>
<feature type="chain" id="PRO_5028153198" description="Haemagglutinin Mycoplasma domain-containing protein" evidence="3">
    <location>
        <begin position="23"/>
        <end position="647"/>
    </location>
</feature>
<sequence>MKRKTIIKFVSLLGVGSFVMLAAASCTQALSLIPNSSSTSTNPNPTSNSRDMANTTPNQNPTTPPTSGAEMNNPSSGGTTETNNVDQQLSSARKTLTDLLDNESKNLALYSDYANIESTLKSAYDTAKTASQNNDASLDELKSITATLQSAIKQAESDKQAFDSANQGLVTAYKELKTALQSKTTTLNGLSEERYSRIKELVDDAYKNINDGIISKPLDSFMSTDKEAQDLINTNKELQEVLTKLPGWKSNAERFDNFEEKLLSQAELTKGASSTTTQPQPPEWSFAGYSVSLNGASNLENLGFTQRKVWVNNNGTTSPVATPESTTDVSWVYGLRGTGDKYTFKFTYYGPSTAYLYFPYKRYKTNDQTALQYKLNDATQATVINFGDGVDVNGPTPTVPDIYVAKITLTNLNFGENTIEFSIPTGQNRFAPMIGNMYLTSNFQSQPRIHDKIFGNTKTNNTSVTVDLLKGYGLAAGWSTYIGEFKDLFDSTGPSGSKISTPSYLVGFIGGTGDRGLDTSISSPAKQPRRDRLNRTLTIYVNAPSPGEYHISGSYISDTSQRSLTFQANGDTTKSVTISVTSATGFTTLERFDTSNTNDTANTNRSRVLNNGNRSLTLKQGLNKIILSGNDNTPFIGNLTFTLNSAS</sequence>
<keyword evidence="1" id="KW-0175">Coiled coil</keyword>
<evidence type="ECO:0000259" key="4">
    <source>
        <dbReference type="Pfam" id="PF05692"/>
    </source>
</evidence>
<evidence type="ECO:0000256" key="1">
    <source>
        <dbReference type="SAM" id="Coils"/>
    </source>
</evidence>
<feature type="domain" description="Haemagglutinin Mycoplasma" evidence="4">
    <location>
        <begin position="393"/>
        <end position="644"/>
    </location>
</feature>
<evidence type="ECO:0000313" key="5">
    <source>
        <dbReference type="EMBL" id="QMT98271.1"/>
    </source>
</evidence>
<proteinExistence type="predicted"/>
<feature type="compositionally biased region" description="Polar residues" evidence="2">
    <location>
        <begin position="69"/>
        <end position="89"/>
    </location>
</feature>
<keyword evidence="3" id="KW-0732">Signal</keyword>
<dbReference type="Pfam" id="PF05692">
    <property type="entry name" value="Myco_haema"/>
    <property type="match status" value="2"/>
</dbReference>
<dbReference type="Proteomes" id="UP000514704">
    <property type="component" value="Chromosome"/>
</dbReference>
<dbReference type="InterPro" id="IPR008692">
    <property type="entry name" value="Hemogglutn_Mycoplasma"/>
</dbReference>
<feature type="region of interest" description="Disordered" evidence="2">
    <location>
        <begin position="33"/>
        <end position="89"/>
    </location>
</feature>
<gene>
    <name evidence="5" type="ORF">H3143_02065</name>
</gene>
<feature type="coiled-coil region" evidence="1">
    <location>
        <begin position="138"/>
        <end position="193"/>
    </location>
</feature>
<dbReference type="KEGG" id="mtuy:H3143_02065"/>
<feature type="domain" description="Haemagglutinin Mycoplasma" evidence="4">
    <location>
        <begin position="258"/>
        <end position="387"/>
    </location>
</feature>
<dbReference type="AlphaFoldDB" id="A0A7D7U2B1"/>
<protein>
    <recommendedName>
        <fullName evidence="4">Haemagglutinin Mycoplasma domain-containing protein</fullName>
    </recommendedName>
</protein>
<feature type="compositionally biased region" description="Low complexity" evidence="2">
    <location>
        <begin position="34"/>
        <end position="61"/>
    </location>
</feature>
<keyword evidence="6" id="KW-1185">Reference proteome</keyword>
<evidence type="ECO:0000256" key="2">
    <source>
        <dbReference type="SAM" id="MobiDB-lite"/>
    </source>
</evidence>
<evidence type="ECO:0000256" key="3">
    <source>
        <dbReference type="SAM" id="SignalP"/>
    </source>
</evidence>
<feature type="signal peptide" evidence="3">
    <location>
        <begin position="1"/>
        <end position="22"/>
    </location>
</feature>
<dbReference type="RefSeq" id="WP_182078558.1">
    <property type="nucleotide sequence ID" value="NZ_CP059674.1"/>
</dbReference>
<dbReference type="EMBL" id="CP059674">
    <property type="protein sequence ID" value="QMT98271.1"/>
    <property type="molecule type" value="Genomic_DNA"/>
</dbReference>
<dbReference type="Gene3D" id="2.60.120.260">
    <property type="entry name" value="Galactose-binding domain-like"/>
    <property type="match status" value="1"/>
</dbReference>
<reference evidence="5 6" key="1">
    <citation type="journal article" date="2017" name="Int. J. Syst. Evol. Microbiol.">
        <title>Mycoplasma tullyi sp. nov., isolated from penguins of the genus Spheniscus.</title>
        <authorList>
            <person name="Yavari C.A."/>
            <person name="Ramirez A.S."/>
            <person name="Nicholas R.A.J."/>
            <person name="Radford A.D."/>
            <person name="Darby A.C."/>
            <person name="Bradbury J.M."/>
        </authorList>
    </citation>
    <scope>NUCLEOTIDE SEQUENCE [LARGE SCALE GENOMIC DNA]</scope>
    <source>
        <strain evidence="5 6">56A97T</strain>
    </source>
</reference>
<dbReference type="PROSITE" id="PS51257">
    <property type="entry name" value="PROKAR_LIPOPROTEIN"/>
    <property type="match status" value="1"/>
</dbReference>
<accession>A0A7D7U2B1</accession>
<evidence type="ECO:0000313" key="6">
    <source>
        <dbReference type="Proteomes" id="UP000514704"/>
    </source>
</evidence>
<name>A0A7D7U2B1_9MOLU</name>